<organism evidence="3 4">
    <name type="scientific">Arthrobacter crystallopoietes BAB-32</name>
    <dbReference type="NCBI Taxonomy" id="1246476"/>
    <lineage>
        <taxon>Bacteria</taxon>
        <taxon>Bacillati</taxon>
        <taxon>Actinomycetota</taxon>
        <taxon>Actinomycetes</taxon>
        <taxon>Micrococcales</taxon>
        <taxon>Micrococcaceae</taxon>
        <taxon>Crystallibacter</taxon>
    </lineage>
</organism>
<protein>
    <recommendedName>
        <fullName evidence="2">Activator of Hsp90 ATPase homologue 1/2-like C-terminal domain-containing protein</fullName>
    </recommendedName>
</protein>
<dbReference type="RefSeq" id="WP_005269599.1">
    <property type="nucleotide sequence ID" value="NZ_ANPE02000150.1"/>
</dbReference>
<name>N1V6I4_9MICC</name>
<reference evidence="3 4" key="1">
    <citation type="journal article" date="2013" name="Genome Announc.">
        <title>Draft Genome Sequence of Arthrobacter crystallopoietes Strain BAB-32, Revealing Genes for Bioremediation.</title>
        <authorList>
            <person name="Joshi M.N."/>
            <person name="Pandit A.S."/>
            <person name="Sharma A."/>
            <person name="Pandya R.V."/>
            <person name="Desai S.M."/>
            <person name="Saxena A.K."/>
            <person name="Bagatharia S.B."/>
        </authorList>
    </citation>
    <scope>NUCLEOTIDE SEQUENCE [LARGE SCALE GENOMIC DNA]</scope>
    <source>
        <strain evidence="3 4">BAB-32</strain>
    </source>
</reference>
<dbReference type="Gene3D" id="3.30.530.20">
    <property type="match status" value="1"/>
</dbReference>
<proteinExistence type="inferred from homology"/>
<dbReference type="OrthoDB" id="9786557at2"/>
<dbReference type="InterPro" id="IPR013538">
    <property type="entry name" value="ASHA1/2-like_C"/>
</dbReference>
<evidence type="ECO:0000313" key="3">
    <source>
        <dbReference type="EMBL" id="EMY33838.1"/>
    </source>
</evidence>
<comment type="similarity">
    <text evidence="1">Belongs to the AHA1 family.</text>
</comment>
<accession>N1V6I4</accession>
<dbReference type="AlphaFoldDB" id="N1V6I4"/>
<dbReference type="InterPro" id="IPR023393">
    <property type="entry name" value="START-like_dom_sf"/>
</dbReference>
<gene>
    <name evidence="3" type="ORF">D477_012755</name>
</gene>
<dbReference type="EMBL" id="ANPE02000150">
    <property type="protein sequence ID" value="EMY33838.1"/>
    <property type="molecule type" value="Genomic_DNA"/>
</dbReference>
<sequence length="154" mass="16304">MPRTDRASRIIAAPREQVFAALVDADALAAWLPPEGMSGRFERFDARPGGSYRLVLTYADASTAAGKATSDTDIVEGRFVEIVPGVRVVQAADFESDDPAYAGTMTMTWEVTAVDAGTRVEIRADDVPAGISAADHAAGLASSLDNLAAYLEQR</sequence>
<evidence type="ECO:0000313" key="4">
    <source>
        <dbReference type="Proteomes" id="UP000010729"/>
    </source>
</evidence>
<feature type="domain" description="Activator of Hsp90 ATPase homologue 1/2-like C-terminal" evidence="2">
    <location>
        <begin position="12"/>
        <end position="152"/>
    </location>
</feature>
<evidence type="ECO:0000256" key="1">
    <source>
        <dbReference type="ARBA" id="ARBA00006817"/>
    </source>
</evidence>
<evidence type="ECO:0000259" key="2">
    <source>
        <dbReference type="Pfam" id="PF08327"/>
    </source>
</evidence>
<keyword evidence="4" id="KW-1185">Reference proteome</keyword>
<dbReference type="SUPFAM" id="SSF55961">
    <property type="entry name" value="Bet v1-like"/>
    <property type="match status" value="1"/>
</dbReference>
<dbReference type="Pfam" id="PF08327">
    <property type="entry name" value="AHSA1"/>
    <property type="match status" value="1"/>
</dbReference>
<dbReference type="Proteomes" id="UP000010729">
    <property type="component" value="Unassembled WGS sequence"/>
</dbReference>
<comment type="caution">
    <text evidence="3">The sequence shown here is derived from an EMBL/GenBank/DDBJ whole genome shotgun (WGS) entry which is preliminary data.</text>
</comment>